<evidence type="ECO:0000313" key="2">
    <source>
        <dbReference type="EMBL" id="CAE8630765.1"/>
    </source>
</evidence>
<name>A0A813GZH8_POLGL</name>
<gene>
    <name evidence="2" type="ORF">PGLA1383_LOCUS46987</name>
</gene>
<accession>A0A813GZH8</accession>
<dbReference type="Proteomes" id="UP000654075">
    <property type="component" value="Unassembled WGS sequence"/>
</dbReference>
<keyword evidence="3" id="KW-1185">Reference proteome</keyword>
<evidence type="ECO:0000313" key="3">
    <source>
        <dbReference type="Proteomes" id="UP000654075"/>
    </source>
</evidence>
<feature type="region of interest" description="Disordered" evidence="1">
    <location>
        <begin position="110"/>
        <end position="129"/>
    </location>
</feature>
<reference evidence="2" key="1">
    <citation type="submission" date="2021-02" db="EMBL/GenBank/DDBJ databases">
        <authorList>
            <person name="Dougan E. K."/>
            <person name="Rhodes N."/>
            <person name="Thang M."/>
            <person name="Chan C."/>
        </authorList>
    </citation>
    <scope>NUCLEOTIDE SEQUENCE</scope>
</reference>
<evidence type="ECO:0000256" key="1">
    <source>
        <dbReference type="SAM" id="MobiDB-lite"/>
    </source>
</evidence>
<feature type="region of interest" description="Disordered" evidence="1">
    <location>
        <begin position="213"/>
        <end position="233"/>
    </location>
</feature>
<protein>
    <submittedName>
        <fullName evidence="2">Uncharacterized protein</fullName>
    </submittedName>
</protein>
<dbReference type="AlphaFoldDB" id="A0A813GZH8"/>
<dbReference type="OrthoDB" id="418267at2759"/>
<comment type="caution">
    <text evidence="2">The sequence shown here is derived from an EMBL/GenBank/DDBJ whole genome shotgun (WGS) entry which is preliminary data.</text>
</comment>
<dbReference type="EMBL" id="CAJNNV010029950">
    <property type="protein sequence ID" value="CAE8630765.1"/>
    <property type="molecule type" value="Genomic_DNA"/>
</dbReference>
<organism evidence="2 3">
    <name type="scientific">Polarella glacialis</name>
    <name type="common">Dinoflagellate</name>
    <dbReference type="NCBI Taxonomy" id="89957"/>
    <lineage>
        <taxon>Eukaryota</taxon>
        <taxon>Sar</taxon>
        <taxon>Alveolata</taxon>
        <taxon>Dinophyceae</taxon>
        <taxon>Suessiales</taxon>
        <taxon>Suessiaceae</taxon>
        <taxon>Polarella</taxon>
    </lineage>
</organism>
<sequence>MTDRSLVDFLKASRPLWKQPQLEAVEKKLQKVGVRSLLELVIALRGAADQSLNNRLLAVGERCFTSETLTAFGAFLGEDEASDAQFHRKVSGEGTLNEEVAMHTLSVLAPNPSPSKGSLHPPPQPSSKDAMRAALAGLGLHLHVQRTCPARELRALLLEAHRCRGLSRADLLAECRGRLGLPAAAAAAAKTEVLVRSLLGASFPSALEASRLLPGREGGEEGDTSPSALSLSAAGDEDVEDPVSFEILAQRPEPLSLSTLSSDPSFSKKDLGCRVRLEGLEGCAPEVRSKGVLAFLLKMESRVEYLQLLQASAAPL</sequence>
<proteinExistence type="predicted"/>